<gene>
    <name evidence="6" type="ORF">AZF04_08090</name>
</gene>
<evidence type="ECO:0000256" key="2">
    <source>
        <dbReference type="ARBA" id="ARBA00023125"/>
    </source>
</evidence>
<proteinExistence type="predicted"/>
<dbReference type="InterPro" id="IPR036388">
    <property type="entry name" value="WH-like_DNA-bd_sf"/>
</dbReference>
<dbReference type="Proteomes" id="UP000075806">
    <property type="component" value="Unassembled WGS sequence"/>
</dbReference>
<dbReference type="GO" id="GO:0003677">
    <property type="term" value="F:DNA binding"/>
    <property type="evidence" value="ECO:0007669"/>
    <property type="project" value="UniProtKB-KW"/>
</dbReference>
<dbReference type="InterPro" id="IPR000524">
    <property type="entry name" value="Tscrpt_reg_HTH_GntR"/>
</dbReference>
<keyword evidence="7" id="KW-1185">Reference proteome</keyword>
<keyword evidence="3" id="KW-0804">Transcription</keyword>
<dbReference type="STRING" id="519424.AZF04_08090"/>
<dbReference type="SMART" id="SM00895">
    <property type="entry name" value="FCD"/>
    <property type="match status" value="1"/>
</dbReference>
<evidence type="ECO:0000313" key="6">
    <source>
        <dbReference type="EMBL" id="KYG29472.1"/>
    </source>
</evidence>
<evidence type="ECO:0000259" key="5">
    <source>
        <dbReference type="PROSITE" id="PS50949"/>
    </source>
</evidence>
<keyword evidence="1" id="KW-0805">Transcription regulation</keyword>
<accession>A0A161PB72</accession>
<evidence type="ECO:0000256" key="1">
    <source>
        <dbReference type="ARBA" id="ARBA00023015"/>
    </source>
</evidence>
<dbReference type="CDD" id="cd07377">
    <property type="entry name" value="WHTH_GntR"/>
    <property type="match status" value="1"/>
</dbReference>
<name>A0A161PB72_9BACI</name>
<dbReference type="OrthoDB" id="368257at2"/>
<dbReference type="InterPro" id="IPR008920">
    <property type="entry name" value="TF_FadR/GntR_C"/>
</dbReference>
<keyword evidence="2" id="KW-0238">DNA-binding</keyword>
<dbReference type="EMBL" id="LTAO01000023">
    <property type="protein sequence ID" value="KYG29472.1"/>
    <property type="molecule type" value="Genomic_DNA"/>
</dbReference>
<dbReference type="PANTHER" id="PTHR43537:SF24">
    <property type="entry name" value="GLUCONATE OPERON TRANSCRIPTIONAL REPRESSOR"/>
    <property type="match status" value="1"/>
</dbReference>
<dbReference type="Pfam" id="PF07729">
    <property type="entry name" value="FCD"/>
    <property type="match status" value="1"/>
</dbReference>
<dbReference type="InterPro" id="IPR011711">
    <property type="entry name" value="GntR_C"/>
</dbReference>
<feature type="domain" description="HTH gntR-type" evidence="5">
    <location>
        <begin position="1"/>
        <end position="68"/>
    </location>
</feature>
<reference evidence="6" key="1">
    <citation type="submission" date="2016-02" db="EMBL/GenBank/DDBJ databases">
        <title>Genome sequence of Bacillus trypoxylicola KCTC 13244(T).</title>
        <authorList>
            <person name="Jeong H."/>
            <person name="Park S.-H."/>
            <person name="Choi S.-K."/>
        </authorList>
    </citation>
    <scope>NUCLEOTIDE SEQUENCE [LARGE SCALE GENOMIC DNA]</scope>
    <source>
        <strain evidence="6">KCTC 13244</strain>
    </source>
</reference>
<evidence type="ECO:0000313" key="7">
    <source>
        <dbReference type="Proteomes" id="UP000075806"/>
    </source>
</evidence>
<dbReference type="PROSITE" id="PS50949">
    <property type="entry name" value="HTH_GNTR"/>
    <property type="match status" value="1"/>
</dbReference>
<organism evidence="6 7">
    <name type="scientific">Alkalihalobacillus trypoxylicola</name>
    <dbReference type="NCBI Taxonomy" id="519424"/>
    <lineage>
        <taxon>Bacteria</taxon>
        <taxon>Bacillati</taxon>
        <taxon>Bacillota</taxon>
        <taxon>Bacilli</taxon>
        <taxon>Bacillales</taxon>
        <taxon>Bacillaceae</taxon>
        <taxon>Alkalihalobacillus</taxon>
    </lineage>
</organism>
<protein>
    <submittedName>
        <fullName evidence="6">Transcriptional regulator</fullName>
    </submittedName>
</protein>
<evidence type="ECO:0000256" key="3">
    <source>
        <dbReference type="ARBA" id="ARBA00023163"/>
    </source>
</evidence>
<dbReference type="Gene3D" id="1.10.10.10">
    <property type="entry name" value="Winged helix-like DNA-binding domain superfamily/Winged helix DNA-binding domain"/>
    <property type="match status" value="1"/>
</dbReference>
<dbReference type="GO" id="GO:0003700">
    <property type="term" value="F:DNA-binding transcription factor activity"/>
    <property type="evidence" value="ECO:0007669"/>
    <property type="project" value="InterPro"/>
</dbReference>
<keyword evidence="4" id="KW-0175">Coiled coil</keyword>
<feature type="coiled-coil region" evidence="4">
    <location>
        <begin position="93"/>
        <end position="120"/>
    </location>
</feature>
<dbReference type="Gene3D" id="1.20.120.530">
    <property type="entry name" value="GntR ligand-binding domain-like"/>
    <property type="match status" value="1"/>
</dbReference>
<dbReference type="AlphaFoldDB" id="A0A161PB72"/>
<sequence>MLLKDIAYEKIKDKILEEFYEPGRFLSERTLIAELGMSKTPIKNALVRLESEGFVTVSSKQGIFVNDLSIEKINDIYNLRIALETFNCQEIYRKITSEQVKELEENLEETKKVAQRKDVKAFATLDHEFHLAISEFAGNSEITRILLNYQDHLRRITLRHLKKDPDRVRKFYLEHVDICEALKGNREDSTDLMRKHLIDSKLIYFQ</sequence>
<dbReference type="InterPro" id="IPR036390">
    <property type="entry name" value="WH_DNA-bd_sf"/>
</dbReference>
<evidence type="ECO:0000256" key="4">
    <source>
        <dbReference type="SAM" id="Coils"/>
    </source>
</evidence>
<comment type="caution">
    <text evidence="6">The sequence shown here is derived from an EMBL/GenBank/DDBJ whole genome shotgun (WGS) entry which is preliminary data.</text>
</comment>
<dbReference type="Pfam" id="PF00392">
    <property type="entry name" value="GntR"/>
    <property type="match status" value="1"/>
</dbReference>
<dbReference type="SUPFAM" id="SSF48008">
    <property type="entry name" value="GntR ligand-binding domain-like"/>
    <property type="match status" value="1"/>
</dbReference>
<dbReference type="SMART" id="SM00345">
    <property type="entry name" value="HTH_GNTR"/>
    <property type="match status" value="1"/>
</dbReference>
<dbReference type="RefSeq" id="WP_061949271.1">
    <property type="nucleotide sequence ID" value="NZ_LTAO01000023.1"/>
</dbReference>
<dbReference type="SUPFAM" id="SSF46785">
    <property type="entry name" value="Winged helix' DNA-binding domain"/>
    <property type="match status" value="1"/>
</dbReference>
<dbReference type="PANTHER" id="PTHR43537">
    <property type="entry name" value="TRANSCRIPTIONAL REGULATOR, GNTR FAMILY"/>
    <property type="match status" value="1"/>
</dbReference>